<feature type="region of interest" description="Disordered" evidence="1">
    <location>
        <begin position="320"/>
        <end position="345"/>
    </location>
</feature>
<proteinExistence type="predicted"/>
<feature type="transmembrane region" description="Helical" evidence="2">
    <location>
        <begin position="248"/>
        <end position="270"/>
    </location>
</feature>
<gene>
    <name evidence="4" type="ORF">ARMGADRAFT_1083334</name>
</gene>
<feature type="transmembrane region" description="Helical" evidence="2">
    <location>
        <begin position="12"/>
        <end position="35"/>
    </location>
</feature>
<feature type="transmembrane region" description="Helical" evidence="2">
    <location>
        <begin position="120"/>
        <end position="143"/>
    </location>
</feature>
<feature type="domain" description="DUF6534" evidence="3">
    <location>
        <begin position="189"/>
        <end position="274"/>
    </location>
</feature>
<dbReference type="InParanoid" id="A0A2H3D3M9"/>
<keyword evidence="2" id="KW-0812">Transmembrane</keyword>
<feature type="transmembrane region" description="Helical" evidence="2">
    <location>
        <begin position="179"/>
        <end position="203"/>
    </location>
</feature>
<evidence type="ECO:0000256" key="1">
    <source>
        <dbReference type="SAM" id="MobiDB-lite"/>
    </source>
</evidence>
<dbReference type="Pfam" id="PF20152">
    <property type="entry name" value="DUF6534"/>
    <property type="match status" value="1"/>
</dbReference>
<reference evidence="5" key="1">
    <citation type="journal article" date="2017" name="Nat. Ecol. Evol.">
        <title>Genome expansion and lineage-specific genetic innovations in the forest pathogenic fungi Armillaria.</title>
        <authorList>
            <person name="Sipos G."/>
            <person name="Prasanna A.N."/>
            <person name="Walter M.C."/>
            <person name="O'Connor E."/>
            <person name="Balint B."/>
            <person name="Krizsan K."/>
            <person name="Kiss B."/>
            <person name="Hess J."/>
            <person name="Varga T."/>
            <person name="Slot J."/>
            <person name="Riley R."/>
            <person name="Boka B."/>
            <person name="Rigling D."/>
            <person name="Barry K."/>
            <person name="Lee J."/>
            <person name="Mihaltcheva S."/>
            <person name="LaButti K."/>
            <person name="Lipzen A."/>
            <person name="Waldron R."/>
            <person name="Moloney N.M."/>
            <person name="Sperisen C."/>
            <person name="Kredics L."/>
            <person name="Vagvoelgyi C."/>
            <person name="Patrignani A."/>
            <person name="Fitzpatrick D."/>
            <person name="Nagy I."/>
            <person name="Doyle S."/>
            <person name="Anderson J.B."/>
            <person name="Grigoriev I.V."/>
            <person name="Gueldener U."/>
            <person name="Muensterkoetter M."/>
            <person name="Nagy L.G."/>
        </authorList>
    </citation>
    <scope>NUCLEOTIDE SEQUENCE [LARGE SCALE GENOMIC DNA]</scope>
    <source>
        <strain evidence="5">Ar21-2</strain>
    </source>
</reference>
<dbReference type="Proteomes" id="UP000217790">
    <property type="component" value="Unassembled WGS sequence"/>
</dbReference>
<sequence>MAEVSLNSTFGAFLISVIVSSCLFGVTCTQTWYYFTRYSDNIAVKVLVSAVWILEVFHMAFISHAIYHYVILHYGEPASLAEITVVWSVCLNIGLTICDLTLSVFFKLSLDENDLSKHNVPLVAVVVVLSICRLGVGLSITGYRLGSMVLLRHDLRLIVTVFSMHLKYFVSFARPSMKILLRGGLALHVVTDLLVAVSLCYYLHNSRTGVKRTNTMINKLMIYAIHTGLITAVADIFVLAFNRAYPDNLVYIALYLIVGNLYSNSFLASLNARRPTKSIHESISTGVNMLSLPTSDAHDKSFEDATRINTDNSRHIDINISSTVETTGHRDEDVSTDSGSTVASL</sequence>
<feature type="transmembrane region" description="Helical" evidence="2">
    <location>
        <begin position="223"/>
        <end position="242"/>
    </location>
</feature>
<accession>A0A2H3D3M9</accession>
<dbReference type="AlphaFoldDB" id="A0A2H3D3M9"/>
<dbReference type="OrthoDB" id="2535105at2759"/>
<evidence type="ECO:0000259" key="3">
    <source>
        <dbReference type="Pfam" id="PF20152"/>
    </source>
</evidence>
<protein>
    <recommendedName>
        <fullName evidence="3">DUF6534 domain-containing protein</fullName>
    </recommendedName>
</protein>
<evidence type="ECO:0000313" key="5">
    <source>
        <dbReference type="Proteomes" id="UP000217790"/>
    </source>
</evidence>
<evidence type="ECO:0000313" key="4">
    <source>
        <dbReference type="EMBL" id="PBK89869.1"/>
    </source>
</evidence>
<name>A0A2H3D3M9_ARMGA</name>
<keyword evidence="2" id="KW-1133">Transmembrane helix</keyword>
<feature type="transmembrane region" description="Helical" evidence="2">
    <location>
        <begin position="47"/>
        <end position="72"/>
    </location>
</feature>
<feature type="compositionally biased region" description="Polar residues" evidence="1">
    <location>
        <begin position="336"/>
        <end position="345"/>
    </location>
</feature>
<dbReference type="PANTHER" id="PTHR40465:SF1">
    <property type="entry name" value="DUF6534 DOMAIN-CONTAINING PROTEIN"/>
    <property type="match status" value="1"/>
</dbReference>
<dbReference type="OMA" id="MAFISHA"/>
<keyword evidence="2" id="KW-0472">Membrane</keyword>
<organism evidence="4 5">
    <name type="scientific">Armillaria gallica</name>
    <name type="common">Bulbous honey fungus</name>
    <name type="synonym">Armillaria bulbosa</name>
    <dbReference type="NCBI Taxonomy" id="47427"/>
    <lineage>
        <taxon>Eukaryota</taxon>
        <taxon>Fungi</taxon>
        <taxon>Dikarya</taxon>
        <taxon>Basidiomycota</taxon>
        <taxon>Agaricomycotina</taxon>
        <taxon>Agaricomycetes</taxon>
        <taxon>Agaricomycetidae</taxon>
        <taxon>Agaricales</taxon>
        <taxon>Marasmiineae</taxon>
        <taxon>Physalacriaceae</taxon>
        <taxon>Armillaria</taxon>
    </lineage>
</organism>
<feature type="transmembrane region" description="Helical" evidence="2">
    <location>
        <begin position="84"/>
        <end position="108"/>
    </location>
</feature>
<keyword evidence="5" id="KW-1185">Reference proteome</keyword>
<dbReference type="PANTHER" id="PTHR40465">
    <property type="entry name" value="CHROMOSOME 1, WHOLE GENOME SHOTGUN SEQUENCE"/>
    <property type="match status" value="1"/>
</dbReference>
<evidence type="ECO:0000256" key="2">
    <source>
        <dbReference type="SAM" id="Phobius"/>
    </source>
</evidence>
<dbReference type="EMBL" id="KZ293667">
    <property type="protein sequence ID" value="PBK89869.1"/>
    <property type="molecule type" value="Genomic_DNA"/>
</dbReference>
<feature type="transmembrane region" description="Helical" evidence="2">
    <location>
        <begin position="155"/>
        <end position="173"/>
    </location>
</feature>
<dbReference type="InterPro" id="IPR045339">
    <property type="entry name" value="DUF6534"/>
</dbReference>